<dbReference type="Gene3D" id="3.40.50.300">
    <property type="entry name" value="P-loop containing nucleotide triphosphate hydrolases"/>
    <property type="match status" value="1"/>
</dbReference>
<feature type="domain" description="Peptidase A2" evidence="4">
    <location>
        <begin position="1390"/>
        <end position="1408"/>
    </location>
</feature>
<feature type="repeat" description="ANK" evidence="3">
    <location>
        <begin position="1472"/>
        <end position="1504"/>
    </location>
</feature>
<dbReference type="PROSITE" id="PS50088">
    <property type="entry name" value="ANK_REPEAT"/>
    <property type="match status" value="10"/>
</dbReference>
<evidence type="ECO:0000256" key="2">
    <source>
        <dbReference type="ARBA" id="ARBA00023043"/>
    </source>
</evidence>
<evidence type="ECO:0000256" key="3">
    <source>
        <dbReference type="PROSITE-ProRule" id="PRU00023"/>
    </source>
</evidence>
<dbReference type="InterPro" id="IPR056884">
    <property type="entry name" value="NPHP3-like_N"/>
</dbReference>
<keyword evidence="6" id="KW-1185">Reference proteome</keyword>
<evidence type="ECO:0000313" key="5">
    <source>
        <dbReference type="EMBL" id="KAK5989098.1"/>
    </source>
</evidence>
<keyword evidence="1" id="KW-0677">Repeat</keyword>
<reference evidence="5 6" key="1">
    <citation type="submission" date="2024-01" db="EMBL/GenBank/DDBJ databases">
        <title>Complete genome of Cladobotryum mycophilum ATHUM6906.</title>
        <authorList>
            <person name="Christinaki A.C."/>
            <person name="Myridakis A.I."/>
            <person name="Kouvelis V.N."/>
        </authorList>
    </citation>
    <scope>NUCLEOTIDE SEQUENCE [LARGE SCALE GENOMIC DNA]</scope>
    <source>
        <strain evidence="5 6">ATHUM6906</strain>
    </source>
</reference>
<dbReference type="InterPro" id="IPR003593">
    <property type="entry name" value="AAA+_ATPase"/>
</dbReference>
<organism evidence="5 6">
    <name type="scientific">Cladobotryum mycophilum</name>
    <dbReference type="NCBI Taxonomy" id="491253"/>
    <lineage>
        <taxon>Eukaryota</taxon>
        <taxon>Fungi</taxon>
        <taxon>Dikarya</taxon>
        <taxon>Ascomycota</taxon>
        <taxon>Pezizomycotina</taxon>
        <taxon>Sordariomycetes</taxon>
        <taxon>Hypocreomycetidae</taxon>
        <taxon>Hypocreales</taxon>
        <taxon>Hypocreaceae</taxon>
        <taxon>Cladobotryum</taxon>
    </lineage>
</organism>
<proteinExistence type="predicted"/>
<feature type="repeat" description="ANK" evidence="3">
    <location>
        <begin position="995"/>
        <end position="1027"/>
    </location>
</feature>
<comment type="caution">
    <text evidence="5">The sequence shown here is derived from an EMBL/GenBank/DDBJ whole genome shotgun (WGS) entry which is preliminary data.</text>
</comment>
<dbReference type="InterPro" id="IPR001995">
    <property type="entry name" value="Peptidase_A2_cat"/>
</dbReference>
<dbReference type="EMBL" id="JAVFKD010000015">
    <property type="protein sequence ID" value="KAK5989098.1"/>
    <property type="molecule type" value="Genomic_DNA"/>
</dbReference>
<dbReference type="PROSITE" id="PS50297">
    <property type="entry name" value="ANK_REP_REGION"/>
    <property type="match status" value="8"/>
</dbReference>
<feature type="repeat" description="ANK" evidence="3">
    <location>
        <begin position="1373"/>
        <end position="1405"/>
    </location>
</feature>
<dbReference type="SUPFAM" id="SSF48403">
    <property type="entry name" value="Ankyrin repeat"/>
    <property type="match status" value="2"/>
</dbReference>
<dbReference type="InterPro" id="IPR036770">
    <property type="entry name" value="Ankyrin_rpt-contain_sf"/>
</dbReference>
<dbReference type="PROSITE" id="PS50175">
    <property type="entry name" value="ASP_PROT_RETROV"/>
    <property type="match status" value="1"/>
</dbReference>
<feature type="repeat" description="ANK" evidence="3">
    <location>
        <begin position="1439"/>
        <end position="1471"/>
    </location>
</feature>
<name>A0ABR0SAF5_9HYPO</name>
<accession>A0ABR0SAF5</accession>
<protein>
    <submittedName>
        <fullName evidence="5">Ankyrin-R-like protein</fullName>
    </submittedName>
</protein>
<feature type="repeat" description="ANK" evidence="3">
    <location>
        <begin position="1406"/>
        <end position="1438"/>
    </location>
</feature>
<feature type="repeat" description="ANK" evidence="3">
    <location>
        <begin position="1270"/>
        <end position="1308"/>
    </location>
</feature>
<dbReference type="PANTHER" id="PTHR24198">
    <property type="entry name" value="ANKYRIN REPEAT AND PROTEIN KINASE DOMAIN-CONTAINING PROTEIN"/>
    <property type="match status" value="1"/>
</dbReference>
<feature type="repeat" description="ANK" evidence="3">
    <location>
        <begin position="1028"/>
        <end position="1060"/>
    </location>
</feature>
<dbReference type="Pfam" id="PF24883">
    <property type="entry name" value="NPHP3_N"/>
    <property type="match status" value="1"/>
</dbReference>
<dbReference type="PANTHER" id="PTHR24198:SF165">
    <property type="entry name" value="ANKYRIN REPEAT-CONTAINING PROTEIN-RELATED"/>
    <property type="match status" value="1"/>
</dbReference>
<feature type="repeat" description="ANK" evidence="3">
    <location>
        <begin position="1200"/>
        <end position="1236"/>
    </location>
</feature>
<dbReference type="SMART" id="SM00382">
    <property type="entry name" value="AAA"/>
    <property type="match status" value="1"/>
</dbReference>
<gene>
    <name evidence="5" type="ORF">PT974_10596</name>
</gene>
<dbReference type="Gene3D" id="1.25.40.20">
    <property type="entry name" value="Ankyrin repeat-containing domain"/>
    <property type="match status" value="5"/>
</dbReference>
<evidence type="ECO:0000256" key="1">
    <source>
        <dbReference type="ARBA" id="ARBA00022737"/>
    </source>
</evidence>
<evidence type="ECO:0000259" key="4">
    <source>
        <dbReference type="PROSITE" id="PS50175"/>
    </source>
</evidence>
<dbReference type="InterPro" id="IPR027417">
    <property type="entry name" value="P-loop_NTPase"/>
</dbReference>
<keyword evidence="2 3" id="KW-0040">ANK repeat</keyword>
<dbReference type="SUPFAM" id="SSF52540">
    <property type="entry name" value="P-loop containing nucleoside triphosphate hydrolases"/>
    <property type="match status" value="1"/>
</dbReference>
<dbReference type="PRINTS" id="PR01415">
    <property type="entry name" value="ANKYRIN"/>
</dbReference>
<dbReference type="InterPro" id="IPR002110">
    <property type="entry name" value="Ankyrin_rpt"/>
</dbReference>
<sequence>MATNDGFDPASPEPHEGSLDVVKRQYVISLIGLDTEMQELVSSLVPTADIFTFASPGFSPHDIDTASNHFLDELNNFYTERKSHIKRMIILASGFGGFLIKQALVIANQNVKYRELAIVICDLVFLSTPHRYYHSLDPASESLIRAMIPPSALIPEFWFGQLVGHIDIISAAFRRISRNYNITNLLQPQHDATIDIDKNPWTFGNGVELNVDLKGSLEASVIYNSIKDLTCLYNCLAPLHLLRDDTIFEATHYIDCLERLSWSWLQVTNPLLPDDANYMESGVMEQLISQFKLHEHESGKYPSSVCLFGASGSGKTALIQTIPLTLEGYKNIIPVTFAKRTFRATNPTIVDILNSFLYQILSYVPSAFSRVNHYYQSLRNQDIWTEQLLWVFVAILMRNARGNKVVLIIDEITDWPISHFEKLAQNLSNLNQSGIFGLQVIYTAINNQPSLIPGPTLCINMANEEIYQRAIRMLIRRRAIDEQLENKSSAIKSAIDCELDSISDHFLSTYLYLRHISRLSTVTTPAILGRNLSISPHKREEFYQFEMEVLSKKDQDILRWCWSSLSWLLQAIHPLTVAELSVAVALHQMGPDMSKDEIKNHMSVKMWDDLDHHLGLLICKDRRSLVTMVHDTAEEFIHRYVNTAEARSFRLASHTEITKICLHYLETVLPPWAESNFEKEQSEYGLVRYAAEYWPKHYQLATSEIGLVNQTDELDQQVLDFLSHQGKLTSWLKIYQTTMSRLMSVNLEHADRLEVACGLGQTSIVPRILDDTTRQVVNDKPLLQRSLDAAVSNGQSAIVPILLQVGCQSEIALCFAAEKNMVDVVEQLLKQAERPGGMGFSLDKAVTAAATHGCLQAIIKIWDYFTDDPDQLFRLKGLALDCAVSGGHTPLVSFLLQPQGLIQEISTLLNPPGPTLTILNSDVANITLDSLNTNIRHQPLLDVAAESGESKIVSLLLAAGARVTNSALEHAAKQPNINTVQVLLQALKPQDLLLEHCQAVHLAAERGYLNIVTELLESGVEIDGTDDLKQTPLHKAATRGHTEIVRLLLERGANRNAYDGQSLMPCHLAAQGGHIETYQALQENAQVRHDDLLVDIAVRGGHLAMVKYLLSLSLRTVSMEDRSILNAALLEAASCGYLSIVRELCEAGLDLSSRTGTTSPFTVLPQEAKRTPLHLGVAFPKVVRVLLSKPDVDVDALDLDQRSPLHIAALLKQSTDTEESMEMLLKAKAEVNGEDEKRNTPLHLAATNGYSKLVKLLLEAGANPNIINITGESPLHCAADSKRAQEGEAQACVAALLNRDAEMNIQDNNKQTPLHRAALSGLVEPLRALLEKGADVTIPGRWGRSAFTQAVQRGFLEPSRLLLEKGSDINGHSLITPLYLASAGQNTNLVRLLLDHGADYTILPSQRWSALHVAADNGTKETVQLLLDRGLAVGDTDMYGNTALHFACNRGSLEKVKLLLEHDANINAVTNRGITPLQRAVANQHLAVIRHLVDAHADRSIKDESGYTALEWAIQRGLKDVVAVLEEADATNV</sequence>
<feature type="repeat" description="ANK" evidence="3">
    <location>
        <begin position="1309"/>
        <end position="1341"/>
    </location>
</feature>
<dbReference type="Proteomes" id="UP001338125">
    <property type="component" value="Unassembled WGS sequence"/>
</dbReference>
<evidence type="ECO:0000313" key="6">
    <source>
        <dbReference type="Proteomes" id="UP001338125"/>
    </source>
</evidence>
<feature type="repeat" description="ANK" evidence="3">
    <location>
        <begin position="1237"/>
        <end position="1269"/>
    </location>
</feature>
<dbReference type="Pfam" id="PF12796">
    <property type="entry name" value="Ank_2"/>
    <property type="match status" value="3"/>
</dbReference>
<dbReference type="SMART" id="SM00248">
    <property type="entry name" value="ANK"/>
    <property type="match status" value="17"/>
</dbReference>